<dbReference type="GO" id="GO:0004386">
    <property type="term" value="F:helicase activity"/>
    <property type="evidence" value="ECO:0007669"/>
    <property type="project" value="UniProtKB-KW"/>
</dbReference>
<dbReference type="RefSeq" id="XP_037214786.1">
    <property type="nucleotide sequence ID" value="XM_037368818.1"/>
</dbReference>
<evidence type="ECO:0000313" key="2">
    <source>
        <dbReference type="Proteomes" id="UP000636479"/>
    </source>
</evidence>
<accession>A0A8H6VXR6</accession>
<dbReference type="EMBL" id="JACAZF010000012">
    <property type="protein sequence ID" value="KAF7292059.1"/>
    <property type="molecule type" value="Genomic_DNA"/>
</dbReference>
<keyword evidence="1" id="KW-0067">ATP-binding</keyword>
<dbReference type="OrthoDB" id="3051727at2759"/>
<sequence>MACAIYGNPRIPSDVDIVCMTDKHTQAELKSVLAAQDSNFYTIPSRDPTATYRVLWYRLGYRQSCKSRVVREKQRSDLPLMPFLPLLLLKLQAWQDHGEASKTYLQLKQYTDVRDIGEMLEIAGSKYAGLDVGGEDGKWLPATFVRDAKRRVRLYVRSHPETAERWAELGFRV</sequence>
<dbReference type="GO" id="GO:0005524">
    <property type="term" value="F:ATP binding"/>
    <property type="evidence" value="ECO:0007669"/>
    <property type="project" value="UniProtKB-KW"/>
</dbReference>
<protein>
    <submittedName>
        <fullName evidence="1">Helicase ATP-binding domain-containing protein</fullName>
    </submittedName>
</protein>
<reference evidence="1" key="1">
    <citation type="submission" date="2020-05" db="EMBL/GenBank/DDBJ databases">
        <title>Mycena genomes resolve the evolution of fungal bioluminescence.</title>
        <authorList>
            <person name="Tsai I.J."/>
        </authorList>
    </citation>
    <scope>NUCLEOTIDE SEQUENCE</scope>
    <source>
        <strain evidence="1">171206Taipei</strain>
    </source>
</reference>
<name>A0A8H6VXR6_9AGAR</name>
<dbReference type="GeneID" id="59351334"/>
<evidence type="ECO:0000313" key="1">
    <source>
        <dbReference type="EMBL" id="KAF7292059.1"/>
    </source>
</evidence>
<gene>
    <name evidence="1" type="ORF">MIND_01232000</name>
</gene>
<keyword evidence="1" id="KW-0347">Helicase</keyword>
<keyword evidence="1" id="KW-0378">Hydrolase</keyword>
<proteinExistence type="predicted"/>
<keyword evidence="2" id="KW-1185">Reference proteome</keyword>
<comment type="caution">
    <text evidence="1">The sequence shown here is derived from an EMBL/GenBank/DDBJ whole genome shotgun (WGS) entry which is preliminary data.</text>
</comment>
<keyword evidence="1" id="KW-0547">Nucleotide-binding</keyword>
<dbReference type="AlphaFoldDB" id="A0A8H6VXR6"/>
<organism evidence="1 2">
    <name type="scientific">Mycena indigotica</name>
    <dbReference type="NCBI Taxonomy" id="2126181"/>
    <lineage>
        <taxon>Eukaryota</taxon>
        <taxon>Fungi</taxon>
        <taxon>Dikarya</taxon>
        <taxon>Basidiomycota</taxon>
        <taxon>Agaricomycotina</taxon>
        <taxon>Agaricomycetes</taxon>
        <taxon>Agaricomycetidae</taxon>
        <taxon>Agaricales</taxon>
        <taxon>Marasmiineae</taxon>
        <taxon>Mycenaceae</taxon>
        <taxon>Mycena</taxon>
    </lineage>
</organism>
<dbReference type="Proteomes" id="UP000636479">
    <property type="component" value="Unassembled WGS sequence"/>
</dbReference>